<keyword evidence="1" id="KW-0175">Coiled coil</keyword>
<dbReference type="EMBL" id="JAPDRL010000048">
    <property type="protein sequence ID" value="KAJ9662660.1"/>
    <property type="molecule type" value="Genomic_DNA"/>
</dbReference>
<dbReference type="Proteomes" id="UP001172684">
    <property type="component" value="Unassembled WGS sequence"/>
</dbReference>
<feature type="coiled-coil region" evidence="1">
    <location>
        <begin position="41"/>
        <end position="68"/>
    </location>
</feature>
<sequence>MNMNLANDHEDYEPNLEEARKGILINAHVLYGAAVEIFLCGERNQEEEQKVEKELKELKELKDQLDQTDPMDMMPRMALMREINYRAQKNQDALRYPGSKFYAVLARRRQFGYGRPCELEIVLEGPRVDGGPNEAMLHLFDQTMFLMGEKVQCSKGGSGHATTSESQA</sequence>
<comment type="caution">
    <text evidence="2">The sequence shown here is derived from an EMBL/GenBank/DDBJ whole genome shotgun (WGS) entry which is preliminary data.</text>
</comment>
<evidence type="ECO:0000256" key="1">
    <source>
        <dbReference type="SAM" id="Coils"/>
    </source>
</evidence>
<evidence type="ECO:0000313" key="2">
    <source>
        <dbReference type="EMBL" id="KAJ9662660.1"/>
    </source>
</evidence>
<accession>A0ABQ9NNE3</accession>
<protein>
    <submittedName>
        <fullName evidence="2">Uncharacterized protein</fullName>
    </submittedName>
</protein>
<evidence type="ECO:0000313" key="3">
    <source>
        <dbReference type="Proteomes" id="UP001172684"/>
    </source>
</evidence>
<organism evidence="2 3">
    <name type="scientific">Coniosporium apollinis</name>
    <dbReference type="NCBI Taxonomy" id="61459"/>
    <lineage>
        <taxon>Eukaryota</taxon>
        <taxon>Fungi</taxon>
        <taxon>Dikarya</taxon>
        <taxon>Ascomycota</taxon>
        <taxon>Pezizomycotina</taxon>
        <taxon>Dothideomycetes</taxon>
        <taxon>Dothideomycetes incertae sedis</taxon>
        <taxon>Coniosporium</taxon>
    </lineage>
</organism>
<keyword evidence="3" id="KW-1185">Reference proteome</keyword>
<gene>
    <name evidence="2" type="ORF">H2201_005944</name>
</gene>
<name>A0ABQ9NNE3_9PEZI</name>
<reference evidence="2" key="1">
    <citation type="submission" date="2022-10" db="EMBL/GenBank/DDBJ databases">
        <title>Culturing micro-colonial fungi from biological soil crusts in the Mojave desert and describing Neophaeococcomyces mojavensis, and introducing the new genera and species Taxawa tesnikishii.</title>
        <authorList>
            <person name="Kurbessoian T."/>
            <person name="Stajich J.E."/>
        </authorList>
    </citation>
    <scope>NUCLEOTIDE SEQUENCE</scope>
    <source>
        <strain evidence="2">TK_1</strain>
    </source>
</reference>
<proteinExistence type="predicted"/>